<dbReference type="KEGG" id="cbaa:SRAA_0826"/>
<keyword evidence="2" id="KW-1185">Reference proteome</keyword>
<dbReference type="STRING" id="1458425.SRAA_0826"/>
<dbReference type="RefSeq" id="WP_144318700.1">
    <property type="nucleotide sequence ID" value="NZ_AP014568.1"/>
</dbReference>
<evidence type="ECO:0000313" key="2">
    <source>
        <dbReference type="Proteomes" id="UP000067461"/>
    </source>
</evidence>
<proteinExistence type="predicted"/>
<dbReference type="Proteomes" id="UP000067461">
    <property type="component" value="Chromosome"/>
</dbReference>
<gene>
    <name evidence="1" type="ORF">SRAA_0826</name>
</gene>
<dbReference type="AlphaFoldDB" id="A0A060NIE2"/>
<organism evidence="1 2">
    <name type="scientific">Serpentinimonas raichei</name>
    <dbReference type="NCBI Taxonomy" id="1458425"/>
    <lineage>
        <taxon>Bacteria</taxon>
        <taxon>Pseudomonadati</taxon>
        <taxon>Pseudomonadota</taxon>
        <taxon>Betaproteobacteria</taxon>
        <taxon>Burkholderiales</taxon>
        <taxon>Comamonadaceae</taxon>
        <taxon>Serpentinimonas</taxon>
    </lineage>
</organism>
<evidence type="ECO:0000313" key="1">
    <source>
        <dbReference type="EMBL" id="BAO80680.1"/>
    </source>
</evidence>
<reference evidence="1 2" key="1">
    <citation type="journal article" date="2014" name="Nat. Commun.">
        <title>Physiological and genomic features of highly alkaliphilic hydrogen-utilizing Betaproteobacteria from a continental serpentinizing site.</title>
        <authorList>
            <person name="Suzuki S."/>
            <person name="Kuenen J.G."/>
            <person name="Schipper K."/>
            <person name="van der Velde S."/>
            <person name="Ishii S."/>
            <person name="Wu A."/>
            <person name="Sorokin D.Y."/>
            <person name="Tenney A."/>
            <person name="Meng X.Y."/>
            <person name="Morrill P.L."/>
            <person name="Kamagata Y."/>
            <person name="Muyzer G."/>
            <person name="Nealson K.H."/>
        </authorList>
    </citation>
    <scope>NUCLEOTIDE SEQUENCE [LARGE SCALE GENOMIC DNA]</scope>
    <source>
        <strain evidence="1 2">A1</strain>
    </source>
</reference>
<name>A0A060NIE2_9BURK</name>
<accession>A0A060NIE2</accession>
<dbReference type="HOGENOM" id="CLU_2648279_0_0_4"/>
<dbReference type="EMBL" id="AP014568">
    <property type="protein sequence ID" value="BAO80680.1"/>
    <property type="molecule type" value="Genomic_DNA"/>
</dbReference>
<protein>
    <submittedName>
        <fullName evidence="1">Putative alpha-1,2-mannosidase</fullName>
    </submittedName>
</protein>
<sequence>MLAIQAQCLKGHIHLPQEGLPLDAKVVVVFLDADADSATASSSLSPEQQAALQLQSQSNFAQNVLLNPAEDCWNNV</sequence>